<evidence type="ECO:0000256" key="3">
    <source>
        <dbReference type="ARBA" id="ARBA00009225"/>
    </source>
</evidence>
<evidence type="ECO:0000256" key="9">
    <source>
        <dbReference type="ARBA" id="ARBA00044613"/>
    </source>
</evidence>
<protein>
    <recommendedName>
        <fullName evidence="12">Phosphotransferase</fullName>
        <ecNumber evidence="12">2.7.1.-</ecNumber>
    </recommendedName>
</protein>
<evidence type="ECO:0000313" key="16">
    <source>
        <dbReference type="Proteomes" id="UP000274504"/>
    </source>
</evidence>
<dbReference type="WBParaSite" id="HDID_0001070401-mRNA-1">
    <property type="protein sequence ID" value="HDID_0001070401-mRNA-1"/>
    <property type="gene ID" value="HDID_0001070401"/>
</dbReference>
<evidence type="ECO:0000256" key="1">
    <source>
        <dbReference type="ARBA" id="ARBA00004888"/>
    </source>
</evidence>
<evidence type="ECO:0000313" key="15">
    <source>
        <dbReference type="EMBL" id="VDL63825.1"/>
    </source>
</evidence>
<evidence type="ECO:0000259" key="13">
    <source>
        <dbReference type="Pfam" id="PF00349"/>
    </source>
</evidence>
<reference evidence="17" key="1">
    <citation type="submission" date="2017-02" db="UniProtKB">
        <authorList>
            <consortium name="WormBaseParasite"/>
        </authorList>
    </citation>
    <scope>IDENTIFICATION</scope>
</reference>
<dbReference type="InterPro" id="IPR043129">
    <property type="entry name" value="ATPase_NBD"/>
</dbReference>
<dbReference type="InterPro" id="IPR001312">
    <property type="entry name" value="Hexokinase"/>
</dbReference>
<comment type="catalytic activity">
    <reaction evidence="10">
        <text>D-fructose + ATP = D-fructose 6-phosphate + ADP + H(+)</text>
        <dbReference type="Rhea" id="RHEA:16125"/>
        <dbReference type="ChEBI" id="CHEBI:15378"/>
        <dbReference type="ChEBI" id="CHEBI:30616"/>
        <dbReference type="ChEBI" id="CHEBI:37721"/>
        <dbReference type="ChEBI" id="CHEBI:61527"/>
        <dbReference type="ChEBI" id="CHEBI:456216"/>
        <dbReference type="EC" id="2.7.1.1"/>
    </reaction>
    <physiologicalReaction direction="left-to-right" evidence="10">
        <dbReference type="Rhea" id="RHEA:16126"/>
    </physiologicalReaction>
</comment>
<dbReference type="PROSITE" id="PS51748">
    <property type="entry name" value="HEXOKINASE_2"/>
    <property type="match status" value="1"/>
</dbReference>
<name>A0A0R3SY59_HYMDI</name>
<dbReference type="Gene3D" id="3.30.420.40">
    <property type="match status" value="1"/>
</dbReference>
<dbReference type="SUPFAM" id="SSF53067">
    <property type="entry name" value="Actin-like ATPase domain"/>
    <property type="match status" value="2"/>
</dbReference>
<dbReference type="UniPathway" id="UPA00242"/>
<dbReference type="GO" id="GO:0004340">
    <property type="term" value="F:glucokinase activity"/>
    <property type="evidence" value="ECO:0007669"/>
    <property type="project" value="TreeGrafter"/>
</dbReference>
<keyword evidence="6 12" id="KW-0418">Kinase</keyword>
<accession>A0A0R3SY59</accession>
<evidence type="ECO:0000313" key="17">
    <source>
        <dbReference type="WBParaSite" id="HDID_0001070401-mRNA-1"/>
    </source>
</evidence>
<dbReference type="GO" id="GO:0001678">
    <property type="term" value="P:intracellular glucose homeostasis"/>
    <property type="evidence" value="ECO:0007669"/>
    <property type="project" value="InterPro"/>
</dbReference>
<organism evidence="17">
    <name type="scientific">Hymenolepis diminuta</name>
    <name type="common">Rat tapeworm</name>
    <dbReference type="NCBI Taxonomy" id="6216"/>
    <lineage>
        <taxon>Eukaryota</taxon>
        <taxon>Metazoa</taxon>
        <taxon>Spiralia</taxon>
        <taxon>Lophotrochozoa</taxon>
        <taxon>Platyhelminthes</taxon>
        <taxon>Cestoda</taxon>
        <taxon>Eucestoda</taxon>
        <taxon>Cyclophyllidea</taxon>
        <taxon>Hymenolepididae</taxon>
        <taxon>Hymenolepis</taxon>
    </lineage>
</organism>
<keyword evidence="7 12" id="KW-0067">ATP-binding</keyword>
<dbReference type="GO" id="GO:0005536">
    <property type="term" value="F:D-glucose binding"/>
    <property type="evidence" value="ECO:0007669"/>
    <property type="project" value="InterPro"/>
</dbReference>
<dbReference type="PANTHER" id="PTHR19443">
    <property type="entry name" value="HEXOKINASE"/>
    <property type="match status" value="1"/>
</dbReference>
<dbReference type="Proteomes" id="UP000274504">
    <property type="component" value="Unassembled WGS sequence"/>
</dbReference>
<feature type="domain" description="Hexokinase N-terminal" evidence="13">
    <location>
        <begin position="4"/>
        <end position="176"/>
    </location>
</feature>
<comment type="similarity">
    <text evidence="3 12">Belongs to the hexokinase family.</text>
</comment>
<dbReference type="GO" id="GO:0006096">
    <property type="term" value="P:glycolytic process"/>
    <property type="evidence" value="ECO:0007669"/>
    <property type="project" value="UniProtKB-UniPathway"/>
</dbReference>
<dbReference type="AlphaFoldDB" id="A0A0R3SY59"/>
<keyword evidence="5 12" id="KW-0547">Nucleotide-binding</keyword>
<dbReference type="InterPro" id="IPR022673">
    <property type="entry name" value="Hexokinase_C"/>
</dbReference>
<dbReference type="Pfam" id="PF03727">
    <property type="entry name" value="Hexokinase_2"/>
    <property type="match status" value="1"/>
</dbReference>
<dbReference type="EMBL" id="UYSG01011854">
    <property type="protein sequence ID" value="VDL63825.1"/>
    <property type="molecule type" value="Genomic_DNA"/>
</dbReference>
<comment type="catalytic activity">
    <reaction evidence="9">
        <text>a D-hexose + ATP = a D-hexose 6-phosphate + ADP + H(+)</text>
        <dbReference type="Rhea" id="RHEA:22740"/>
        <dbReference type="ChEBI" id="CHEBI:4194"/>
        <dbReference type="ChEBI" id="CHEBI:15378"/>
        <dbReference type="ChEBI" id="CHEBI:30616"/>
        <dbReference type="ChEBI" id="CHEBI:229467"/>
        <dbReference type="ChEBI" id="CHEBI:456216"/>
        <dbReference type="EC" id="2.7.1.1"/>
    </reaction>
    <physiologicalReaction direction="left-to-right" evidence="9">
        <dbReference type="Rhea" id="RHEA:22741"/>
    </physiologicalReaction>
</comment>
<proteinExistence type="inferred from homology"/>
<evidence type="ECO:0000256" key="2">
    <source>
        <dbReference type="ARBA" id="ARBA00005028"/>
    </source>
</evidence>
<dbReference type="GO" id="GO:0006006">
    <property type="term" value="P:glucose metabolic process"/>
    <property type="evidence" value="ECO:0007669"/>
    <property type="project" value="TreeGrafter"/>
</dbReference>
<evidence type="ECO:0000256" key="4">
    <source>
        <dbReference type="ARBA" id="ARBA00022679"/>
    </source>
</evidence>
<dbReference type="GO" id="GO:0005739">
    <property type="term" value="C:mitochondrion"/>
    <property type="evidence" value="ECO:0007669"/>
    <property type="project" value="TreeGrafter"/>
</dbReference>
<evidence type="ECO:0000259" key="14">
    <source>
        <dbReference type="Pfam" id="PF03727"/>
    </source>
</evidence>
<evidence type="ECO:0000256" key="10">
    <source>
        <dbReference type="ARBA" id="ARBA00047905"/>
    </source>
</evidence>
<dbReference type="Gene3D" id="3.40.367.20">
    <property type="match status" value="1"/>
</dbReference>
<dbReference type="OrthoDB" id="419537at2759"/>
<keyword evidence="4 12" id="KW-0808">Transferase</keyword>
<comment type="pathway">
    <text evidence="2">Carbohydrate metabolism; hexose metabolism.</text>
</comment>
<dbReference type="STRING" id="6216.A0A0R3SY59"/>
<evidence type="ECO:0000256" key="11">
    <source>
        <dbReference type="ARBA" id="ARBA00048160"/>
    </source>
</evidence>
<dbReference type="GO" id="GO:0008865">
    <property type="term" value="F:fructokinase activity"/>
    <property type="evidence" value="ECO:0007669"/>
    <property type="project" value="TreeGrafter"/>
</dbReference>
<evidence type="ECO:0000256" key="12">
    <source>
        <dbReference type="RuleBase" id="RU362007"/>
    </source>
</evidence>
<dbReference type="UniPathway" id="UPA00109">
    <property type="reaction ID" value="UER00180"/>
</dbReference>
<keyword evidence="8 12" id="KW-0324">Glycolysis</keyword>
<evidence type="ECO:0000256" key="8">
    <source>
        <dbReference type="ARBA" id="ARBA00023152"/>
    </source>
</evidence>
<gene>
    <name evidence="15" type="ORF">HDID_LOCUS10702</name>
</gene>
<dbReference type="GO" id="GO:0005524">
    <property type="term" value="F:ATP binding"/>
    <property type="evidence" value="ECO:0007669"/>
    <property type="project" value="UniProtKB-UniRule"/>
</dbReference>
<dbReference type="PRINTS" id="PR00475">
    <property type="entry name" value="HEXOKINASE"/>
</dbReference>
<feature type="domain" description="Hexokinase C-terminal" evidence="14">
    <location>
        <begin position="185"/>
        <end position="354"/>
    </location>
</feature>
<dbReference type="PANTHER" id="PTHR19443:SF16">
    <property type="entry name" value="HEXOKINASE TYPE 1-RELATED"/>
    <property type="match status" value="1"/>
</dbReference>
<sequence>MASLDVEFTKSLSNISKSKVDILMLNTFVSRFPTGKEDGYCLSIDFHGNEVDLSLYKFTPDSRYQRIDSSHFYLPNSLRIGHFSEIIEYFAEVVKNFVTIRGFADQLIYACLCIAFPTINTSLSSGEIIHISKGFDIRDYAGIDVVKTLQKQFDKRALNVECVALINDTVSTLQACIADGEDCCVSFILNDGVNAVYEEKVTNIHRDDIFEKGAKTVLINTEVAGFGESGALNRFLTIFDRRFDPISEMPGRLRYEKLVGGLYQAEIVRQILYELTNLGQIFGGIWPEKLQDYKSLHPSFLCIIERDPPYLFYTTEFLLKEHYDIENLKAEDVYIVRYVCKAVVYRAACLTASGRYLLI</sequence>
<dbReference type="InterPro" id="IPR022672">
    <property type="entry name" value="Hexokinase_N"/>
</dbReference>
<evidence type="ECO:0000256" key="7">
    <source>
        <dbReference type="ARBA" id="ARBA00022840"/>
    </source>
</evidence>
<evidence type="ECO:0000256" key="5">
    <source>
        <dbReference type="ARBA" id="ARBA00022741"/>
    </source>
</evidence>
<evidence type="ECO:0000256" key="6">
    <source>
        <dbReference type="ARBA" id="ARBA00022777"/>
    </source>
</evidence>
<comment type="catalytic activity">
    <reaction evidence="11">
        <text>D-glucose + ATP = D-glucose 6-phosphate + ADP + H(+)</text>
        <dbReference type="Rhea" id="RHEA:17825"/>
        <dbReference type="ChEBI" id="CHEBI:4167"/>
        <dbReference type="ChEBI" id="CHEBI:15378"/>
        <dbReference type="ChEBI" id="CHEBI:30616"/>
        <dbReference type="ChEBI" id="CHEBI:61548"/>
        <dbReference type="ChEBI" id="CHEBI:456216"/>
        <dbReference type="EC" id="2.7.1.1"/>
    </reaction>
    <physiologicalReaction direction="left-to-right" evidence="11">
        <dbReference type="Rhea" id="RHEA:17826"/>
    </physiologicalReaction>
</comment>
<reference evidence="15 16" key="2">
    <citation type="submission" date="2018-11" db="EMBL/GenBank/DDBJ databases">
        <authorList>
            <consortium name="Pathogen Informatics"/>
        </authorList>
    </citation>
    <scope>NUCLEOTIDE SEQUENCE [LARGE SCALE GENOMIC DNA]</scope>
</reference>
<dbReference type="Pfam" id="PF00349">
    <property type="entry name" value="Hexokinase_1"/>
    <property type="match status" value="1"/>
</dbReference>
<dbReference type="GO" id="GO:0005829">
    <property type="term" value="C:cytosol"/>
    <property type="evidence" value="ECO:0007669"/>
    <property type="project" value="TreeGrafter"/>
</dbReference>
<dbReference type="EC" id="2.7.1.-" evidence="12"/>
<comment type="pathway">
    <text evidence="1">Carbohydrate degradation; glycolysis; D-glyceraldehyde 3-phosphate and glycerone phosphate from D-glucose: step 1/4.</text>
</comment>